<evidence type="ECO:0000313" key="3">
    <source>
        <dbReference type="Proteomes" id="UP000824469"/>
    </source>
</evidence>
<evidence type="ECO:0000313" key="2">
    <source>
        <dbReference type="EMBL" id="KAH9316963.1"/>
    </source>
</evidence>
<reference evidence="2 3" key="1">
    <citation type="journal article" date="2021" name="Nat. Plants">
        <title>The Taxus genome provides insights into paclitaxel biosynthesis.</title>
        <authorList>
            <person name="Xiong X."/>
            <person name="Gou J."/>
            <person name="Liao Q."/>
            <person name="Li Y."/>
            <person name="Zhou Q."/>
            <person name="Bi G."/>
            <person name="Li C."/>
            <person name="Du R."/>
            <person name="Wang X."/>
            <person name="Sun T."/>
            <person name="Guo L."/>
            <person name="Liang H."/>
            <person name="Lu P."/>
            <person name="Wu Y."/>
            <person name="Zhang Z."/>
            <person name="Ro D.K."/>
            <person name="Shang Y."/>
            <person name="Huang S."/>
            <person name="Yan J."/>
        </authorList>
    </citation>
    <scope>NUCLEOTIDE SEQUENCE [LARGE SCALE GENOMIC DNA]</scope>
    <source>
        <strain evidence="2">Ta-2019</strain>
    </source>
</reference>
<comment type="caution">
    <text evidence="2">The sequence shown here is derived from an EMBL/GenBank/DDBJ whole genome shotgun (WGS) entry which is preliminary data.</text>
</comment>
<keyword evidence="1" id="KW-0732">Signal</keyword>
<evidence type="ECO:0000256" key="1">
    <source>
        <dbReference type="SAM" id="SignalP"/>
    </source>
</evidence>
<sequence length="66" mass="6783">MHLAMWLGSHPLLPGALRPTVVVEVALSVAHSVGLAVPLAVSLRGGASLPCYELVTKVGDPPCQVT</sequence>
<name>A0AA38G837_TAXCH</name>
<organism evidence="2 3">
    <name type="scientific">Taxus chinensis</name>
    <name type="common">Chinese yew</name>
    <name type="synonym">Taxus wallichiana var. chinensis</name>
    <dbReference type="NCBI Taxonomy" id="29808"/>
    <lineage>
        <taxon>Eukaryota</taxon>
        <taxon>Viridiplantae</taxon>
        <taxon>Streptophyta</taxon>
        <taxon>Embryophyta</taxon>
        <taxon>Tracheophyta</taxon>
        <taxon>Spermatophyta</taxon>
        <taxon>Pinopsida</taxon>
        <taxon>Pinidae</taxon>
        <taxon>Conifers II</taxon>
        <taxon>Cupressales</taxon>
        <taxon>Taxaceae</taxon>
        <taxon>Taxus</taxon>
    </lineage>
</organism>
<keyword evidence="3" id="KW-1185">Reference proteome</keyword>
<protein>
    <submittedName>
        <fullName evidence="2">Uncharacterized protein</fullName>
    </submittedName>
</protein>
<dbReference type="AlphaFoldDB" id="A0AA38G837"/>
<feature type="chain" id="PRO_5041293646" evidence="1">
    <location>
        <begin position="17"/>
        <end position="66"/>
    </location>
</feature>
<accession>A0AA38G837</accession>
<feature type="signal peptide" evidence="1">
    <location>
        <begin position="1"/>
        <end position="16"/>
    </location>
</feature>
<gene>
    <name evidence="2" type="ORF">KI387_018732</name>
</gene>
<dbReference type="EMBL" id="JAHRHJ020000004">
    <property type="protein sequence ID" value="KAH9316963.1"/>
    <property type="molecule type" value="Genomic_DNA"/>
</dbReference>
<feature type="non-terminal residue" evidence="2">
    <location>
        <position position="66"/>
    </location>
</feature>
<dbReference type="Proteomes" id="UP000824469">
    <property type="component" value="Unassembled WGS sequence"/>
</dbReference>
<proteinExistence type="predicted"/>